<dbReference type="NCBIfam" id="NF006043">
    <property type="entry name" value="PRK08186.1"/>
    <property type="match status" value="1"/>
</dbReference>
<dbReference type="InterPro" id="IPR000120">
    <property type="entry name" value="Amidase"/>
</dbReference>
<dbReference type="GO" id="GO:0016787">
    <property type="term" value="F:hydrolase activity"/>
    <property type="evidence" value="ECO:0007669"/>
    <property type="project" value="UniProtKB-KW"/>
</dbReference>
<accession>A0ABS4NJF2</accession>
<reference evidence="3 4" key="1">
    <citation type="submission" date="2021-03" db="EMBL/GenBank/DDBJ databases">
        <title>Genomic Encyclopedia of Type Strains, Phase IV (KMG-IV): sequencing the most valuable type-strain genomes for metagenomic binning, comparative biology and taxonomic classification.</title>
        <authorList>
            <person name="Goeker M."/>
        </authorList>
    </citation>
    <scope>NUCLEOTIDE SEQUENCE [LARGE SCALE GENOMIC DNA]</scope>
    <source>
        <strain evidence="3 4">DSM 101953</strain>
    </source>
</reference>
<dbReference type="Proteomes" id="UP000773462">
    <property type="component" value="Unassembled WGS sequence"/>
</dbReference>
<dbReference type="InterPro" id="IPR023631">
    <property type="entry name" value="Amidase_dom"/>
</dbReference>
<proteinExistence type="predicted"/>
<dbReference type="InterPro" id="IPR053844">
    <property type="entry name" value="AH_C"/>
</dbReference>
<dbReference type="SUPFAM" id="SSF75304">
    <property type="entry name" value="Amidase signature (AS) enzymes"/>
    <property type="match status" value="1"/>
</dbReference>
<feature type="domain" description="Amidase" evidence="1">
    <location>
        <begin position="29"/>
        <end position="440"/>
    </location>
</feature>
<keyword evidence="4" id="KW-1185">Reference proteome</keyword>
<gene>
    <name evidence="3" type="ORF">J2Z70_000300</name>
</gene>
<dbReference type="Gene3D" id="1.20.58.1700">
    <property type="match status" value="1"/>
</dbReference>
<keyword evidence="3" id="KW-0378">Hydrolase</keyword>
<sequence>MTAITEWPAKLTAGWLREQYLSGTLDPEEVIREIIRRAARDKDMNIWIEAPAVAQIAPYLAALKELNPQEHPLWGIPFAVKDNIDVKGLPTTAACPEFAYQPEADAAVVARLVAAGAIPVGKSNLDQFATGLVGVRSPYGETHNALRPEYISGGSSAGSAVAVARGQAVFSLGTDTAGSGRVPAALNGLVGYKPSLGAWPVRGVVPACASLDCVTVFANNLEDALTVDRAARGFEAADPWSRSVKREAAALPGKLLLPEAPLDFYGPHADEYRRTWERAEAAVQALGLPVERVDCTLFSEAAAILYDGPWVAERWADLAGFVESHREAVLPVTESILSSGAAERHTASSLFQAMHRLQQYKREAELLLRDAVLVLPTCGGTWTREQLAANPVGANSDMGRYTNHCNLLDLSAVAIPAGEAAGNLPFGITLFALADSEHLLAGAGARFLAEGDDGESGGSSAGAEAQLLAEHQSLEPEAGGGTSGAGGTAGADVGEAGGIGAATGAAIAAESPASGMVTLAVCGLHMRGFPLEKQMLEHGAHFWQEARTAACYELVKLPTVPAKPGLLRQASGGSAVELELWQMPVEALGAFAALIPAPLGLGRVALADGREVTGFICEGYAAAGAENVTAYGGWRYLPAE</sequence>
<dbReference type="PANTHER" id="PTHR11895:SF169">
    <property type="entry name" value="GLUTAMYL-TRNA(GLN) AMIDOTRANSFERASE"/>
    <property type="match status" value="1"/>
</dbReference>
<dbReference type="Gene3D" id="3.90.1300.10">
    <property type="entry name" value="Amidase signature (AS) domain"/>
    <property type="match status" value="1"/>
</dbReference>
<dbReference type="RefSeq" id="WP_209868651.1">
    <property type="nucleotide sequence ID" value="NZ_JAGGLV010000001.1"/>
</dbReference>
<dbReference type="PANTHER" id="PTHR11895">
    <property type="entry name" value="TRANSAMIDASE"/>
    <property type="match status" value="1"/>
</dbReference>
<evidence type="ECO:0000313" key="4">
    <source>
        <dbReference type="Proteomes" id="UP000773462"/>
    </source>
</evidence>
<protein>
    <submittedName>
        <fullName evidence="3">Allophanate hydrolase</fullName>
    </submittedName>
</protein>
<dbReference type="Pfam" id="PF01425">
    <property type="entry name" value="Amidase"/>
    <property type="match status" value="1"/>
</dbReference>
<comment type="caution">
    <text evidence="3">The sequence shown here is derived from an EMBL/GenBank/DDBJ whole genome shotgun (WGS) entry which is preliminary data.</text>
</comment>
<dbReference type="EMBL" id="JAGGLV010000001">
    <property type="protein sequence ID" value="MBP2110161.1"/>
    <property type="molecule type" value="Genomic_DNA"/>
</dbReference>
<dbReference type="InterPro" id="IPR036928">
    <property type="entry name" value="AS_sf"/>
</dbReference>
<evidence type="ECO:0000259" key="2">
    <source>
        <dbReference type="Pfam" id="PF21986"/>
    </source>
</evidence>
<name>A0ABS4NJF2_9BACL</name>
<evidence type="ECO:0000259" key="1">
    <source>
        <dbReference type="Pfam" id="PF01425"/>
    </source>
</evidence>
<dbReference type="Pfam" id="PF21986">
    <property type="entry name" value="AH_C"/>
    <property type="match status" value="1"/>
</dbReference>
<dbReference type="Gene3D" id="3.10.490.10">
    <property type="entry name" value="Gamma-glutamyl cyclotransferase-like"/>
    <property type="match status" value="1"/>
</dbReference>
<organism evidence="3 4">
    <name type="scientific">Paenibacillus silagei</name>
    <dbReference type="NCBI Taxonomy" id="1670801"/>
    <lineage>
        <taxon>Bacteria</taxon>
        <taxon>Bacillati</taxon>
        <taxon>Bacillota</taxon>
        <taxon>Bacilli</taxon>
        <taxon>Bacillales</taxon>
        <taxon>Paenibacillaceae</taxon>
        <taxon>Paenibacillus</taxon>
    </lineage>
</organism>
<feature type="domain" description="Allophanate hydrolase C-terminal" evidence="2">
    <location>
        <begin position="517"/>
        <end position="636"/>
    </location>
</feature>
<evidence type="ECO:0000313" key="3">
    <source>
        <dbReference type="EMBL" id="MBP2110161.1"/>
    </source>
</evidence>